<dbReference type="PATRIC" id="fig|1423774.3.peg.335"/>
<evidence type="ECO:0000313" key="2">
    <source>
        <dbReference type="EMBL" id="KRM17250.1"/>
    </source>
</evidence>
<dbReference type="Proteomes" id="UP000051302">
    <property type="component" value="Unassembled WGS sequence"/>
</dbReference>
<evidence type="ECO:0000256" key="1">
    <source>
        <dbReference type="SAM" id="Coils"/>
    </source>
</evidence>
<dbReference type="STRING" id="1423774.FD31_GL000328"/>
<protein>
    <submittedName>
        <fullName evidence="2">Uncharacterized protein</fullName>
    </submittedName>
</protein>
<keyword evidence="1" id="KW-0175">Coiled coil</keyword>
<proteinExistence type="predicted"/>
<gene>
    <name evidence="2" type="ORF">FD31_GL000328</name>
</gene>
<keyword evidence="3" id="KW-1185">Reference proteome</keyword>
<evidence type="ECO:0000313" key="3">
    <source>
        <dbReference type="Proteomes" id="UP000051302"/>
    </source>
</evidence>
<dbReference type="EMBL" id="AZFV01000011">
    <property type="protein sequence ID" value="KRM17250.1"/>
    <property type="molecule type" value="Genomic_DNA"/>
</dbReference>
<comment type="caution">
    <text evidence="2">The sequence shown here is derived from an EMBL/GenBank/DDBJ whole genome shotgun (WGS) entry which is preliminary data.</text>
</comment>
<reference evidence="2 3" key="1">
    <citation type="journal article" date="2015" name="Genome Announc.">
        <title>Expanding the biotechnology potential of lactobacilli through comparative genomics of 213 strains and associated genera.</title>
        <authorList>
            <person name="Sun Z."/>
            <person name="Harris H.M."/>
            <person name="McCann A."/>
            <person name="Guo C."/>
            <person name="Argimon S."/>
            <person name="Zhang W."/>
            <person name="Yang X."/>
            <person name="Jeffery I.B."/>
            <person name="Cooney J.C."/>
            <person name="Kagawa T.F."/>
            <person name="Liu W."/>
            <person name="Song Y."/>
            <person name="Salvetti E."/>
            <person name="Wrobel A."/>
            <person name="Rasinkangas P."/>
            <person name="Parkhill J."/>
            <person name="Rea M.C."/>
            <person name="O'Sullivan O."/>
            <person name="Ritari J."/>
            <person name="Douillard F.P."/>
            <person name="Paul Ross R."/>
            <person name="Yang R."/>
            <person name="Briner A.E."/>
            <person name="Felis G.E."/>
            <person name="de Vos W.M."/>
            <person name="Barrangou R."/>
            <person name="Klaenhammer T.R."/>
            <person name="Caufield P.W."/>
            <person name="Cui Y."/>
            <person name="Zhang H."/>
            <person name="O'Toole P.W."/>
        </authorList>
    </citation>
    <scope>NUCLEOTIDE SEQUENCE [LARGE SCALE GENOMIC DNA]</scope>
    <source>
        <strain evidence="2 3">DSM 16982</strain>
    </source>
</reference>
<organism evidence="2 3">
    <name type="scientific">Companilactobacillus nantensis DSM 16982</name>
    <dbReference type="NCBI Taxonomy" id="1423774"/>
    <lineage>
        <taxon>Bacteria</taxon>
        <taxon>Bacillati</taxon>
        <taxon>Bacillota</taxon>
        <taxon>Bacilli</taxon>
        <taxon>Lactobacillales</taxon>
        <taxon>Lactobacillaceae</taxon>
        <taxon>Companilactobacillus</taxon>
    </lineage>
</organism>
<feature type="coiled-coil region" evidence="1">
    <location>
        <begin position="42"/>
        <end position="90"/>
    </location>
</feature>
<dbReference type="SUPFAM" id="SSF90257">
    <property type="entry name" value="Myosin rod fragments"/>
    <property type="match status" value="1"/>
</dbReference>
<accession>A0A0R1WGZ7</accession>
<sequence>MISAIGGAFVTGIFGLLLQKLKNNGSNEGIYADHYLENVDKINSLVDERSDLKSKNSKLESELIEVRADLKAQRKVTDQLTRQIGDLKRKMEENK</sequence>
<name>A0A0R1WGZ7_9LACO</name>
<dbReference type="AlphaFoldDB" id="A0A0R1WGZ7"/>